<dbReference type="OrthoDB" id="9989112at2759"/>
<dbReference type="FunFam" id="3.40.50.300:FF:000363">
    <property type="entry name" value="Secretion related GTPase srgA"/>
    <property type="match status" value="1"/>
</dbReference>
<dbReference type="SMART" id="SM00176">
    <property type="entry name" value="RAN"/>
    <property type="match status" value="1"/>
</dbReference>
<protein>
    <recommendedName>
        <fullName evidence="11">Ras-related protein Rab-13</fullName>
    </recommendedName>
</protein>
<evidence type="ECO:0000256" key="8">
    <source>
        <dbReference type="ARBA" id="ARBA00023136"/>
    </source>
</evidence>
<dbReference type="AlphaFoldDB" id="A0A9X0A4F5"/>
<name>A0A9X0A4F5_9CNID</name>
<dbReference type="GO" id="GO:0005886">
    <property type="term" value="C:plasma membrane"/>
    <property type="evidence" value="ECO:0007669"/>
    <property type="project" value="UniProtKB-SubCell"/>
</dbReference>
<evidence type="ECO:0000313" key="13">
    <source>
        <dbReference type="Proteomes" id="UP001163046"/>
    </source>
</evidence>
<keyword evidence="4" id="KW-1003">Cell membrane</keyword>
<dbReference type="PROSITE" id="PS51420">
    <property type="entry name" value="RHO"/>
    <property type="match status" value="1"/>
</dbReference>
<evidence type="ECO:0000256" key="5">
    <source>
        <dbReference type="ARBA" id="ARBA00022741"/>
    </source>
</evidence>
<proteinExistence type="inferred from homology"/>
<keyword evidence="7" id="KW-0342">GTP-binding</keyword>
<dbReference type="SMART" id="SM00175">
    <property type="entry name" value="RAB"/>
    <property type="match status" value="1"/>
</dbReference>
<dbReference type="PROSITE" id="PS51419">
    <property type="entry name" value="RAB"/>
    <property type="match status" value="1"/>
</dbReference>
<dbReference type="GO" id="GO:0015031">
    <property type="term" value="P:protein transport"/>
    <property type="evidence" value="ECO:0007669"/>
    <property type="project" value="UniProtKB-KW"/>
</dbReference>
<organism evidence="12 13">
    <name type="scientific">Desmophyllum pertusum</name>
    <dbReference type="NCBI Taxonomy" id="174260"/>
    <lineage>
        <taxon>Eukaryota</taxon>
        <taxon>Metazoa</taxon>
        <taxon>Cnidaria</taxon>
        <taxon>Anthozoa</taxon>
        <taxon>Hexacorallia</taxon>
        <taxon>Scleractinia</taxon>
        <taxon>Caryophylliina</taxon>
        <taxon>Caryophylliidae</taxon>
        <taxon>Desmophyllum</taxon>
    </lineage>
</organism>
<reference evidence="12" key="1">
    <citation type="submission" date="2023-01" db="EMBL/GenBank/DDBJ databases">
        <title>Genome assembly of the deep-sea coral Lophelia pertusa.</title>
        <authorList>
            <person name="Herrera S."/>
            <person name="Cordes E."/>
        </authorList>
    </citation>
    <scope>NUCLEOTIDE SEQUENCE</scope>
    <source>
        <strain evidence="12">USNM1676648</strain>
        <tissue evidence="12">Polyp</tissue>
    </source>
</reference>
<dbReference type="NCBIfam" id="TIGR00231">
    <property type="entry name" value="small_GTP"/>
    <property type="match status" value="1"/>
</dbReference>
<dbReference type="PROSITE" id="PS51421">
    <property type="entry name" value="RAS"/>
    <property type="match status" value="1"/>
</dbReference>
<evidence type="ECO:0000313" key="12">
    <source>
        <dbReference type="EMBL" id="KAJ7393273.1"/>
    </source>
</evidence>
<keyword evidence="6" id="KW-0653">Protein transport</keyword>
<dbReference type="InterPro" id="IPR027417">
    <property type="entry name" value="P-loop_NTPase"/>
</dbReference>
<dbReference type="InterPro" id="IPR005225">
    <property type="entry name" value="Small_GTP-bd"/>
</dbReference>
<evidence type="ECO:0000256" key="10">
    <source>
        <dbReference type="ARBA" id="ARBA00023289"/>
    </source>
</evidence>
<accession>A0A9X0A4F5</accession>
<dbReference type="GO" id="GO:0005525">
    <property type="term" value="F:GTP binding"/>
    <property type="evidence" value="ECO:0007669"/>
    <property type="project" value="UniProtKB-KW"/>
</dbReference>
<keyword evidence="13" id="KW-1185">Reference proteome</keyword>
<dbReference type="InterPro" id="IPR001806">
    <property type="entry name" value="Small_GTPase"/>
</dbReference>
<comment type="caution">
    <text evidence="12">The sequence shown here is derived from an EMBL/GenBank/DDBJ whole genome shotgun (WGS) entry which is preliminary data.</text>
</comment>
<keyword evidence="5" id="KW-0547">Nucleotide-binding</keyword>
<comment type="similarity">
    <text evidence="2">Belongs to the small GTPase superfamily. Rab family.</text>
</comment>
<evidence type="ECO:0000256" key="2">
    <source>
        <dbReference type="ARBA" id="ARBA00006270"/>
    </source>
</evidence>
<dbReference type="SMART" id="SM00174">
    <property type="entry name" value="RHO"/>
    <property type="match status" value="1"/>
</dbReference>
<dbReference type="SUPFAM" id="SSF52540">
    <property type="entry name" value="P-loop containing nucleoside triphosphate hydrolases"/>
    <property type="match status" value="1"/>
</dbReference>
<evidence type="ECO:0000256" key="6">
    <source>
        <dbReference type="ARBA" id="ARBA00022927"/>
    </source>
</evidence>
<dbReference type="InterPro" id="IPR050305">
    <property type="entry name" value="Small_GTPase_Rab"/>
</dbReference>
<evidence type="ECO:0000256" key="1">
    <source>
        <dbReference type="ARBA" id="ARBA00004342"/>
    </source>
</evidence>
<evidence type="ECO:0000256" key="9">
    <source>
        <dbReference type="ARBA" id="ARBA00023288"/>
    </source>
</evidence>
<dbReference type="PRINTS" id="PR00449">
    <property type="entry name" value="RASTRNSFRMNG"/>
</dbReference>
<keyword evidence="8" id="KW-0472">Membrane</keyword>
<keyword evidence="3" id="KW-0813">Transport</keyword>
<dbReference type="GO" id="GO:0003924">
    <property type="term" value="F:GTPase activity"/>
    <property type="evidence" value="ECO:0007669"/>
    <property type="project" value="InterPro"/>
</dbReference>
<dbReference type="EMBL" id="MU825398">
    <property type="protein sequence ID" value="KAJ7393273.1"/>
    <property type="molecule type" value="Genomic_DNA"/>
</dbReference>
<evidence type="ECO:0000256" key="11">
    <source>
        <dbReference type="ARBA" id="ARBA00039501"/>
    </source>
</evidence>
<evidence type="ECO:0000256" key="7">
    <source>
        <dbReference type="ARBA" id="ARBA00023134"/>
    </source>
</evidence>
<dbReference type="Gene3D" id="3.40.50.300">
    <property type="entry name" value="P-loop containing nucleotide triphosphate hydrolases"/>
    <property type="match status" value="1"/>
</dbReference>
<dbReference type="SMART" id="SM00173">
    <property type="entry name" value="RAS"/>
    <property type="match status" value="1"/>
</dbReference>
<comment type="subcellular location">
    <subcellularLocation>
        <location evidence="1">Cell membrane</location>
        <topology evidence="1">Lipid-anchor</topology>
        <orientation evidence="1">Cytoplasmic side</orientation>
    </subcellularLocation>
</comment>
<dbReference type="Pfam" id="PF00071">
    <property type="entry name" value="Ras"/>
    <property type="match status" value="1"/>
</dbReference>
<evidence type="ECO:0000256" key="4">
    <source>
        <dbReference type="ARBA" id="ARBA00022475"/>
    </source>
</evidence>
<keyword evidence="10" id="KW-0636">Prenylation</keyword>
<evidence type="ECO:0000256" key="3">
    <source>
        <dbReference type="ARBA" id="ARBA00022448"/>
    </source>
</evidence>
<gene>
    <name evidence="12" type="primary">RAB8B</name>
    <name evidence="12" type="ORF">OS493_006242</name>
</gene>
<dbReference type="Proteomes" id="UP001163046">
    <property type="component" value="Unassembled WGS sequence"/>
</dbReference>
<dbReference type="PANTHER" id="PTHR47980">
    <property type="entry name" value="LD44762P"/>
    <property type="match status" value="1"/>
</dbReference>
<sequence>MAKNYDYLFRLLLVGDSGVGKTCIILRFVENTFTPSYISTIGIDFKIRTLEIDGKKVKLQIWDTAGQERFYTITATCYRRAMGIMVVYDVTDERSYMSVTKWISNIGDNADKNVNKILVANKCDLVDKRKITRERGESLAENLGIPYMEMSALSSSNIDEAFTTLARDILNRVLQSGVEGATPGNDKQRLDASKSSCMC</sequence>
<keyword evidence="9" id="KW-0449">Lipoprotein</keyword>